<reference evidence="1" key="2">
    <citation type="submission" date="2025-08" db="UniProtKB">
        <authorList>
            <consortium name="Ensembl"/>
        </authorList>
    </citation>
    <scope>IDENTIFICATION</scope>
</reference>
<sequence length="53" mass="5945">SCLLSSCERPRAETPGILGTDWRRLLLSPGLIADLHMLDYGIPQRMSFSSVFH</sequence>
<proteinExistence type="predicted"/>
<evidence type="ECO:0000313" key="2">
    <source>
        <dbReference type="Proteomes" id="UP000694547"/>
    </source>
</evidence>
<name>A0A8C8UIV1_PERMB</name>
<evidence type="ECO:0000313" key="1">
    <source>
        <dbReference type="Ensembl" id="ENSPEMP00000030929.1"/>
    </source>
</evidence>
<protein>
    <submittedName>
        <fullName evidence="1">Uncharacterized protein</fullName>
    </submittedName>
</protein>
<dbReference type="Ensembl" id="ENSPEMT00000036059.1">
    <property type="protein sequence ID" value="ENSPEMP00000030929.1"/>
    <property type="gene ID" value="ENSPEMG00000028016.1"/>
</dbReference>
<dbReference type="Proteomes" id="UP000694547">
    <property type="component" value="Chromosome 6"/>
</dbReference>
<keyword evidence="2" id="KW-1185">Reference proteome</keyword>
<organism evidence="1 2">
    <name type="scientific">Peromyscus maniculatus bairdii</name>
    <name type="common">Prairie deer mouse</name>
    <dbReference type="NCBI Taxonomy" id="230844"/>
    <lineage>
        <taxon>Eukaryota</taxon>
        <taxon>Metazoa</taxon>
        <taxon>Chordata</taxon>
        <taxon>Craniata</taxon>
        <taxon>Vertebrata</taxon>
        <taxon>Euteleostomi</taxon>
        <taxon>Mammalia</taxon>
        <taxon>Eutheria</taxon>
        <taxon>Euarchontoglires</taxon>
        <taxon>Glires</taxon>
        <taxon>Rodentia</taxon>
        <taxon>Myomorpha</taxon>
        <taxon>Muroidea</taxon>
        <taxon>Cricetidae</taxon>
        <taxon>Neotominae</taxon>
        <taxon>Peromyscus</taxon>
    </lineage>
</organism>
<reference evidence="1 2" key="1">
    <citation type="submission" date="2018-10" db="EMBL/GenBank/DDBJ databases">
        <title>Improved assembly of the deer mouse Peromyscus maniculatus genome.</title>
        <authorList>
            <person name="Lassance J.-M."/>
            <person name="Hoekstra H.E."/>
        </authorList>
    </citation>
    <scope>NUCLEOTIDE SEQUENCE [LARGE SCALE GENOMIC DNA]</scope>
</reference>
<dbReference type="AlphaFoldDB" id="A0A8C8UIV1"/>
<reference evidence="1" key="3">
    <citation type="submission" date="2025-09" db="UniProtKB">
        <authorList>
            <consortium name="Ensembl"/>
        </authorList>
    </citation>
    <scope>IDENTIFICATION</scope>
</reference>
<accession>A0A8C8UIV1</accession>